<sequence length="328" mass="38396">MSQYFREPRKHARQYNDPEEENILEAFDQDVTRSIRNVAAMLGVRIWKVWSVLHENGRHAFHYTLAQGLEEGNNERRIQFCRFLLHTDVDDRNFLKSILWTDESTFTREGILNFHNLHHWDTKGENPHVIRSASFQRKFSVNVWAGLCLDVIDSNISRLSNAYVESHMRVVKHDLLHGHSKHSIADTVRILEEYVDRLVVKVWEGILNFHNLHDWGTKGENPHVIRSASFQRKFSVNVWAGVIGRFLIGPHYLPGNLNGDNYLDFLQNDLPELLAEVKCYEIWYHRIVRYMGFLMEVEKRTDTYTDGDNEVIKTVVDASGRIGEGRIK</sequence>
<gene>
    <name evidence="1" type="ORF">NQ318_007480</name>
</gene>
<name>A0AAV8YDD7_9CUCU</name>
<reference evidence="1" key="1">
    <citation type="journal article" date="2023" name="Insect Mol. Biol.">
        <title>Genome sequencing provides insights into the evolution of gene families encoding plant cell wall-degrading enzymes in longhorned beetles.</title>
        <authorList>
            <person name="Shin N.R."/>
            <person name="Okamura Y."/>
            <person name="Kirsch R."/>
            <person name="Pauchet Y."/>
        </authorList>
    </citation>
    <scope>NUCLEOTIDE SEQUENCE</scope>
    <source>
        <strain evidence="1">AMC_N1</strain>
    </source>
</reference>
<evidence type="ECO:0000313" key="2">
    <source>
        <dbReference type="Proteomes" id="UP001162162"/>
    </source>
</evidence>
<feature type="non-terminal residue" evidence="1">
    <location>
        <position position="328"/>
    </location>
</feature>
<protein>
    <submittedName>
        <fullName evidence="1">Uncharacterized protein</fullName>
    </submittedName>
</protein>
<dbReference type="GO" id="GO:0003676">
    <property type="term" value="F:nucleic acid binding"/>
    <property type="evidence" value="ECO:0007669"/>
    <property type="project" value="InterPro"/>
</dbReference>
<dbReference type="EMBL" id="JAPWTK010000118">
    <property type="protein sequence ID" value="KAJ8949384.1"/>
    <property type="molecule type" value="Genomic_DNA"/>
</dbReference>
<dbReference type="PANTHER" id="PTHR47326:SF1">
    <property type="entry name" value="HTH PSQ-TYPE DOMAIN-CONTAINING PROTEIN"/>
    <property type="match status" value="1"/>
</dbReference>
<dbReference type="Gene3D" id="3.30.420.10">
    <property type="entry name" value="Ribonuclease H-like superfamily/Ribonuclease H"/>
    <property type="match status" value="2"/>
</dbReference>
<organism evidence="1 2">
    <name type="scientific">Aromia moschata</name>
    <dbReference type="NCBI Taxonomy" id="1265417"/>
    <lineage>
        <taxon>Eukaryota</taxon>
        <taxon>Metazoa</taxon>
        <taxon>Ecdysozoa</taxon>
        <taxon>Arthropoda</taxon>
        <taxon>Hexapoda</taxon>
        <taxon>Insecta</taxon>
        <taxon>Pterygota</taxon>
        <taxon>Neoptera</taxon>
        <taxon>Endopterygota</taxon>
        <taxon>Coleoptera</taxon>
        <taxon>Polyphaga</taxon>
        <taxon>Cucujiformia</taxon>
        <taxon>Chrysomeloidea</taxon>
        <taxon>Cerambycidae</taxon>
        <taxon>Cerambycinae</taxon>
        <taxon>Callichromatini</taxon>
        <taxon>Aromia</taxon>
    </lineage>
</organism>
<dbReference type="Proteomes" id="UP001162162">
    <property type="component" value="Unassembled WGS sequence"/>
</dbReference>
<evidence type="ECO:0000313" key="1">
    <source>
        <dbReference type="EMBL" id="KAJ8949384.1"/>
    </source>
</evidence>
<accession>A0AAV8YDD7</accession>
<dbReference type="InterPro" id="IPR036397">
    <property type="entry name" value="RNaseH_sf"/>
</dbReference>
<dbReference type="PANTHER" id="PTHR47326">
    <property type="entry name" value="TRANSPOSABLE ELEMENT TC3 TRANSPOSASE-LIKE PROTEIN"/>
    <property type="match status" value="1"/>
</dbReference>
<comment type="caution">
    <text evidence="1">The sequence shown here is derived from an EMBL/GenBank/DDBJ whole genome shotgun (WGS) entry which is preliminary data.</text>
</comment>
<keyword evidence="2" id="KW-1185">Reference proteome</keyword>
<proteinExistence type="predicted"/>
<dbReference type="AlphaFoldDB" id="A0AAV8YDD7"/>